<gene>
    <name evidence="1" type="ORF">LEP1GSC062_2735</name>
</gene>
<evidence type="ECO:0000313" key="2">
    <source>
        <dbReference type="Proteomes" id="UP000018747"/>
    </source>
</evidence>
<protein>
    <submittedName>
        <fullName evidence="1">Uncharacterized protein</fullName>
    </submittedName>
</protein>
<name>V6I1Z3_9LEPT</name>
<comment type="caution">
    <text evidence="1">The sequence shown here is derived from an EMBL/GenBank/DDBJ whole genome shotgun (WGS) entry which is preliminary data.</text>
</comment>
<organism evidence="1 2">
    <name type="scientific">Leptospira alexanderi serovar Manhao 3 str. L 60</name>
    <dbReference type="NCBI Taxonomy" id="1049759"/>
    <lineage>
        <taxon>Bacteria</taxon>
        <taxon>Pseudomonadati</taxon>
        <taxon>Spirochaetota</taxon>
        <taxon>Spirochaetia</taxon>
        <taxon>Leptospirales</taxon>
        <taxon>Leptospiraceae</taxon>
        <taxon>Leptospira</taxon>
    </lineage>
</organism>
<accession>V6I1Z3</accession>
<dbReference type="AlphaFoldDB" id="V6I1Z3"/>
<dbReference type="Proteomes" id="UP000018747">
    <property type="component" value="Unassembled WGS sequence"/>
</dbReference>
<reference evidence="1" key="1">
    <citation type="submission" date="2013-05" db="EMBL/GenBank/DDBJ databases">
        <authorList>
            <person name="Harkins D.M."/>
            <person name="Durkin A.S."/>
            <person name="Brinkac L.M."/>
            <person name="Haft D.H."/>
            <person name="Selengut J.D."/>
            <person name="Sanka R."/>
            <person name="DePew J."/>
            <person name="Purushe J."/>
            <person name="Hartskeerl R.A."/>
            <person name="Ahmed A."/>
            <person name="van der Linden H."/>
            <person name="Goris M.G.A."/>
            <person name="Vinetz J.M."/>
            <person name="Sutton G.G."/>
            <person name="Nierman W.C."/>
            <person name="Fouts D.E."/>
        </authorList>
    </citation>
    <scope>NUCLEOTIDE SEQUENCE [LARGE SCALE GENOMIC DNA]</scope>
    <source>
        <strain evidence="1">L 60</strain>
    </source>
</reference>
<dbReference type="STRING" id="100053.GCA_002009845_01333"/>
<sequence length="140" mass="16243">MRLRPGTCRSCTRFAGKNSAGKFTELITSIHTLPLFCASIAYNRQEDRSKRIPFFHTIRLTLGKKLSTSILVRKFGFLIMSEFKTFRRKSGPFFFLDKPCSFYLCKIGIFRRGKGIGRRNFFHVFLIRIIPINSNQTIHG</sequence>
<proteinExistence type="predicted"/>
<evidence type="ECO:0000313" key="1">
    <source>
        <dbReference type="EMBL" id="EQA64235.1"/>
    </source>
</evidence>
<dbReference type="EMBL" id="AHMT02000009">
    <property type="protein sequence ID" value="EQA64235.1"/>
    <property type="molecule type" value="Genomic_DNA"/>
</dbReference>
<keyword evidence="2" id="KW-1185">Reference proteome</keyword>